<dbReference type="Proteomes" id="UP001062165">
    <property type="component" value="Chromosome"/>
</dbReference>
<protein>
    <recommendedName>
        <fullName evidence="4">DUF5017 domain-containing protein</fullName>
    </recommendedName>
</protein>
<gene>
    <name evidence="2" type="ORF">N7E81_02160</name>
</gene>
<reference evidence="2" key="1">
    <citation type="submission" date="2022-10" db="EMBL/GenBank/DDBJ databases">
        <title>Comparative genomics and taxonomic characterization of three novel marine species of genus Reichenbachiella exhibiting antioxidant and polysaccharide degradation activities.</title>
        <authorList>
            <person name="Muhammad N."/>
            <person name="Lee Y.-J."/>
            <person name="Ko J."/>
            <person name="Kim S.-G."/>
        </authorList>
    </citation>
    <scope>NUCLEOTIDE SEQUENCE</scope>
    <source>
        <strain evidence="2">Wsw4-B4</strain>
    </source>
</reference>
<evidence type="ECO:0000313" key="3">
    <source>
        <dbReference type="Proteomes" id="UP001062165"/>
    </source>
</evidence>
<accession>A0ABY6D2D5</accession>
<proteinExistence type="predicted"/>
<name>A0ABY6D2D5_9BACT</name>
<keyword evidence="3" id="KW-1185">Reference proteome</keyword>
<evidence type="ECO:0008006" key="4">
    <source>
        <dbReference type="Google" id="ProtNLM"/>
    </source>
</evidence>
<dbReference type="InterPro" id="IPR013783">
    <property type="entry name" value="Ig-like_fold"/>
</dbReference>
<dbReference type="EMBL" id="CP106735">
    <property type="protein sequence ID" value="UXX79909.1"/>
    <property type="molecule type" value="Genomic_DNA"/>
</dbReference>
<feature type="chain" id="PRO_5045583228" description="DUF5017 domain-containing protein" evidence="1">
    <location>
        <begin position="20"/>
        <end position="581"/>
    </location>
</feature>
<dbReference type="RefSeq" id="WP_263051640.1">
    <property type="nucleotide sequence ID" value="NZ_CP106735.1"/>
</dbReference>
<organism evidence="2 3">
    <name type="scientific">Reichenbachiella carrageenanivorans</name>
    <dbReference type="NCBI Taxonomy" id="2979869"/>
    <lineage>
        <taxon>Bacteria</taxon>
        <taxon>Pseudomonadati</taxon>
        <taxon>Bacteroidota</taxon>
        <taxon>Cytophagia</taxon>
        <taxon>Cytophagales</taxon>
        <taxon>Reichenbachiellaceae</taxon>
        <taxon>Reichenbachiella</taxon>
    </lineage>
</organism>
<evidence type="ECO:0000313" key="2">
    <source>
        <dbReference type="EMBL" id="UXX79909.1"/>
    </source>
</evidence>
<feature type="signal peptide" evidence="1">
    <location>
        <begin position="1"/>
        <end position="19"/>
    </location>
</feature>
<evidence type="ECO:0000256" key="1">
    <source>
        <dbReference type="SAM" id="SignalP"/>
    </source>
</evidence>
<dbReference type="Gene3D" id="2.60.40.10">
    <property type="entry name" value="Immunoglobulins"/>
    <property type="match status" value="1"/>
</dbReference>
<sequence length="581" mass="63058">MKLKNIVYGIIAASSFIWACTDEFTNPELKDTDLTIYRVGEGGNIRGEAWSGYGVLVGDTLQMDLQVSPAEGTAVKWQLENGEVLNETLSYEFVATEEGEQRTYFIATRGDVADTIIFNFRGELEGYSSKVNTWQTVELPNGKQTGTFTYEFDMVPMKDGIDAVTGITTLTADTTYADLSVIIRFDRTGVIDAYDNGGYSAENVMNYASGNEYHVRLEVDAAQMTFDAFVSGTDGVEVQIADAYIFRNKVTNLTSMALVAGDYLLDDPGTHRVYNIEMETHTQNQKPTFAAVEDQRVKEGETVTVAIEANDPLEGVMTMEAQNLPRFATFAETGNGKGILTFSPYADCDGCDLGDYAIEIVATNSLESSTQTINVEVVDPFAITDIPVDPADVDVFFGAYANDPAKPFVWLAAPELLVGGGVNYADANDIYDMAAVMPFKLPNIPDGEEFATAELQANLNNVVTWAIQDYDLYALPYRSSSLVLGTDYYQGVYGGDPNATALQQKWAENTTPIGAITTSSAANTALVDYLNQQVANGAKGGDYVFLRVNVNVADATTYGRIDIDSSESGKGAVLAVSFKSK</sequence>
<keyword evidence="1" id="KW-0732">Signal</keyword>